<proteinExistence type="predicted"/>
<dbReference type="RefSeq" id="WP_108404806.1">
    <property type="nucleotide sequence ID" value="NZ_CP026948.1"/>
</dbReference>
<sequence>MTAAQTLIWETAGRPGVTGAKGKLLKPEPAICAITGEYCEVTADATRALGENFTDQSLWRAHTGRVGQAALWCCSGKGKDSPRMWSWVCAPGHDVPDSVEKAPLHVPGLCQTNRGNTRPIIDTLMSPPAGEWVVCVAVSGQKHVLPYATTNRGVGEWTIRMEDTTITATPTQWRTVFESVLALRRLGIPADSIKTGRPDHIKTLEKLRWWQEYQSTLAPYQTSPLVDLALWCITKPIMEDNIVYTYSR</sequence>
<reference evidence="2" key="1">
    <citation type="submission" date="2018-01" db="EMBL/GenBank/DDBJ databases">
        <authorList>
            <person name="Li J."/>
        </authorList>
    </citation>
    <scope>NUCLEOTIDE SEQUENCE [LARGE SCALE GENOMIC DNA]</scope>
    <source>
        <strain evidence="2">2184</strain>
    </source>
</reference>
<organism evidence="1 2">
    <name type="scientific">Corynebacterium liangguodongii</name>
    <dbReference type="NCBI Taxonomy" id="2079535"/>
    <lineage>
        <taxon>Bacteria</taxon>
        <taxon>Bacillati</taxon>
        <taxon>Actinomycetota</taxon>
        <taxon>Actinomycetes</taxon>
        <taxon>Mycobacteriales</taxon>
        <taxon>Corynebacteriaceae</taxon>
        <taxon>Corynebacterium</taxon>
    </lineage>
</organism>
<dbReference type="OrthoDB" id="4421803at2"/>
<evidence type="ECO:0000313" key="1">
    <source>
        <dbReference type="EMBL" id="AWB84798.1"/>
    </source>
</evidence>
<dbReference type="AlphaFoldDB" id="A0A2S0WG84"/>
<name>A0A2S0WG84_9CORY</name>
<accession>A0A2S0WG84</accession>
<dbReference type="Proteomes" id="UP000244754">
    <property type="component" value="Chromosome"/>
</dbReference>
<dbReference type="EMBL" id="CP026948">
    <property type="protein sequence ID" value="AWB84798.1"/>
    <property type="molecule type" value="Genomic_DNA"/>
</dbReference>
<protein>
    <submittedName>
        <fullName evidence="1">Uncharacterized protein</fullName>
    </submittedName>
</protein>
<gene>
    <name evidence="1" type="ORF">C3E79_10195</name>
</gene>
<keyword evidence="2" id="KW-1185">Reference proteome</keyword>
<evidence type="ECO:0000313" key="2">
    <source>
        <dbReference type="Proteomes" id="UP000244754"/>
    </source>
</evidence>
<dbReference type="KEGG" id="clia:C3E79_10195"/>